<evidence type="ECO:0000313" key="4">
    <source>
        <dbReference type="Proteomes" id="UP000001880"/>
    </source>
</evidence>
<organism evidence="3 4">
    <name type="scientific">Haliangium ochraceum (strain DSM 14365 / JCM 11303 / SMP-2)</name>
    <dbReference type="NCBI Taxonomy" id="502025"/>
    <lineage>
        <taxon>Bacteria</taxon>
        <taxon>Pseudomonadati</taxon>
        <taxon>Myxococcota</taxon>
        <taxon>Polyangia</taxon>
        <taxon>Haliangiales</taxon>
        <taxon>Kofleriaceae</taxon>
        <taxon>Haliangium</taxon>
    </lineage>
</organism>
<evidence type="ECO:0000256" key="1">
    <source>
        <dbReference type="SAM" id="MobiDB-lite"/>
    </source>
</evidence>
<dbReference type="KEGG" id="hoh:Hoch_0428"/>
<feature type="region of interest" description="Disordered" evidence="1">
    <location>
        <begin position="306"/>
        <end position="352"/>
    </location>
</feature>
<name>D0LK35_HALO1</name>
<evidence type="ECO:0000313" key="3">
    <source>
        <dbReference type="EMBL" id="ACY13069.1"/>
    </source>
</evidence>
<dbReference type="STRING" id="502025.Hoch_0428"/>
<dbReference type="EMBL" id="CP001804">
    <property type="protein sequence ID" value="ACY13069.1"/>
    <property type="molecule type" value="Genomic_DNA"/>
</dbReference>
<keyword evidence="2" id="KW-0732">Signal</keyword>
<protein>
    <recommendedName>
        <fullName evidence="5">Lipoprotein</fullName>
    </recommendedName>
</protein>
<dbReference type="PROSITE" id="PS51257">
    <property type="entry name" value="PROKAR_LIPOPROTEIN"/>
    <property type="match status" value="1"/>
</dbReference>
<feature type="signal peptide" evidence="2">
    <location>
        <begin position="1"/>
        <end position="21"/>
    </location>
</feature>
<evidence type="ECO:0008006" key="5">
    <source>
        <dbReference type="Google" id="ProtNLM"/>
    </source>
</evidence>
<dbReference type="HOGENOM" id="CLU_787022_0_0_7"/>
<accession>D0LK35</accession>
<keyword evidence="4" id="KW-1185">Reference proteome</keyword>
<dbReference type="eggNOG" id="ENOG5031723">
    <property type="taxonomic scope" value="Bacteria"/>
</dbReference>
<feature type="chain" id="PRO_5003011317" description="Lipoprotein" evidence="2">
    <location>
        <begin position="22"/>
        <end position="352"/>
    </location>
</feature>
<gene>
    <name evidence="3" type="ordered locus">Hoch_0428</name>
</gene>
<proteinExistence type="predicted"/>
<reference evidence="3 4" key="1">
    <citation type="journal article" date="2010" name="Stand. Genomic Sci.">
        <title>Complete genome sequence of Haliangium ochraceum type strain (SMP-2).</title>
        <authorList>
            <consortium name="US DOE Joint Genome Institute (JGI-PGF)"/>
            <person name="Ivanova N."/>
            <person name="Daum C."/>
            <person name="Lang E."/>
            <person name="Abt B."/>
            <person name="Kopitz M."/>
            <person name="Saunders E."/>
            <person name="Lapidus A."/>
            <person name="Lucas S."/>
            <person name="Glavina Del Rio T."/>
            <person name="Nolan M."/>
            <person name="Tice H."/>
            <person name="Copeland A."/>
            <person name="Cheng J.F."/>
            <person name="Chen F."/>
            <person name="Bruce D."/>
            <person name="Goodwin L."/>
            <person name="Pitluck S."/>
            <person name="Mavromatis K."/>
            <person name="Pati A."/>
            <person name="Mikhailova N."/>
            <person name="Chen A."/>
            <person name="Palaniappan K."/>
            <person name="Land M."/>
            <person name="Hauser L."/>
            <person name="Chang Y.J."/>
            <person name="Jeffries C.D."/>
            <person name="Detter J.C."/>
            <person name="Brettin T."/>
            <person name="Rohde M."/>
            <person name="Goker M."/>
            <person name="Bristow J."/>
            <person name="Markowitz V."/>
            <person name="Eisen J.A."/>
            <person name="Hugenholtz P."/>
            <person name="Kyrpides N.C."/>
            <person name="Klenk H.P."/>
        </authorList>
    </citation>
    <scope>NUCLEOTIDE SEQUENCE [LARGE SCALE GENOMIC DNA]</scope>
    <source>
        <strain evidence="4">DSM 14365 / CIP 107738 / JCM 11303 / AJ 13395 / SMP-2</strain>
    </source>
</reference>
<evidence type="ECO:0000256" key="2">
    <source>
        <dbReference type="SAM" id="SignalP"/>
    </source>
</evidence>
<dbReference type="Proteomes" id="UP000001880">
    <property type="component" value="Chromosome"/>
</dbReference>
<feature type="compositionally biased region" description="Low complexity" evidence="1">
    <location>
        <begin position="324"/>
        <end position="339"/>
    </location>
</feature>
<dbReference type="AlphaFoldDB" id="D0LK35"/>
<sequence>MTCQMRTLRAMAVLAAALALAAAASCRQDDDEVFVDDGKRDDYGGLVAALDNEREIDVEAAARTPGALLETLRQPHHDFADALGPHLVRASSAIAVAIDGAPAEPEAGAEDGAQDGEAGERLETTVTLAYAAPERYRTLVENSADYGREVVFADAHLYLKPRYGNFHRREPNDDTEAERLRDHVFAELVGNLELFASGLAVRDGGETQVGDRPAQRIELALADKPRTVRMANTPQRAWRKHAVVESLEGVVVLDRDTGAPLHAELRGAVRVPRDGQTVRMSVQLSHDIENIGQTPEIAVPAEDQWVATPERSRELEERDELLEDIAQPARPAPTPQTEAAGGGREGAAQENR</sequence>